<evidence type="ECO:0000256" key="2">
    <source>
        <dbReference type="ARBA" id="ARBA00022670"/>
    </source>
</evidence>
<comment type="similarity">
    <text evidence="1">Belongs to the peptidase U62 family.</text>
</comment>
<accession>A0A4Y5SNY8</accession>
<dbReference type="PANTHER" id="PTHR30624:SF0">
    <property type="entry name" value="METALLOPROTEASE SLR0863"/>
    <property type="match status" value="1"/>
</dbReference>
<feature type="domain" description="Metalloprotease TldD/E central" evidence="7">
    <location>
        <begin position="112"/>
        <end position="184"/>
    </location>
</feature>
<dbReference type="PIRSF" id="PIRSF004919">
    <property type="entry name" value="TldD"/>
    <property type="match status" value="1"/>
</dbReference>
<keyword evidence="4" id="KW-0482">Metalloprotease</keyword>
<evidence type="ECO:0000259" key="6">
    <source>
        <dbReference type="Pfam" id="PF19289"/>
    </source>
</evidence>
<dbReference type="KEGG" id="tic:FH039_09685"/>
<dbReference type="InterPro" id="IPR002510">
    <property type="entry name" value="Metalloprtase-TldD/E_N"/>
</dbReference>
<dbReference type="InterPro" id="IPR025502">
    <property type="entry name" value="TldD"/>
</dbReference>
<dbReference type="PANTHER" id="PTHR30624">
    <property type="entry name" value="UNCHARACTERIZED PROTEIN TLDD AND PMBA"/>
    <property type="match status" value="1"/>
</dbReference>
<evidence type="ECO:0000313" key="8">
    <source>
        <dbReference type="EMBL" id="QDA31812.1"/>
    </source>
</evidence>
<protein>
    <submittedName>
        <fullName evidence="8">TldD/PmbA family protein</fullName>
    </submittedName>
</protein>
<dbReference type="GO" id="GO:0008237">
    <property type="term" value="F:metallopeptidase activity"/>
    <property type="evidence" value="ECO:0007669"/>
    <property type="project" value="UniProtKB-KW"/>
</dbReference>
<evidence type="ECO:0000256" key="4">
    <source>
        <dbReference type="ARBA" id="ARBA00023049"/>
    </source>
</evidence>
<dbReference type="InterPro" id="IPR036059">
    <property type="entry name" value="TldD/PmbA_sf"/>
</dbReference>
<dbReference type="InterPro" id="IPR035068">
    <property type="entry name" value="TldD/PmbA_N"/>
</dbReference>
<dbReference type="Proteomes" id="UP000306007">
    <property type="component" value="Chromosome"/>
</dbReference>
<dbReference type="SUPFAM" id="SSF111283">
    <property type="entry name" value="Putative modulator of DNA gyrase, PmbA/TldD"/>
    <property type="match status" value="1"/>
</dbReference>
<keyword evidence="2" id="KW-0645">Protease</keyword>
<keyword evidence="3" id="KW-0378">Hydrolase</keyword>
<dbReference type="Gene3D" id="3.30.2290.10">
    <property type="entry name" value="PmbA/TldD superfamily"/>
    <property type="match status" value="1"/>
</dbReference>
<dbReference type="EMBL" id="CP040846">
    <property type="protein sequence ID" value="QDA31812.1"/>
    <property type="molecule type" value="Genomic_DNA"/>
</dbReference>
<evidence type="ECO:0000256" key="1">
    <source>
        <dbReference type="ARBA" id="ARBA00005836"/>
    </source>
</evidence>
<proteinExistence type="inferred from homology"/>
<sequence length="452" mass="49396">MIKNSGDNMDAERALELALSLGAEYAEVREERVLKTRITASEDVNVSTRSAGGFGVRVLANGSWGFVSVNSEKDLEWAVRNAVKLAGIRRGGVKLAEVRPVRDTVRSGIKRRPSNVPPEEKVEVVKDLYSLVPDEAVSRKVVKYSDFSGFKRLTTSEGTEIEWELEGISLEADLTAFSNGRSAWLFSLTGSIERGFEAVDEMRERVLGELKGQLKCFLHGKRPKLADAPVLLSPRFAGMIAHEALGHLAEADQLPNTPLAGKLGERIAPEFVSLSDGNVENGHGNDRYDDEGVPVRKVKILKNGVFSEPLVDRERAVLLGIEPNGHARAESYAFEPMVRMRNTYFEPGDWTFEELLEEVKNGYYLVSPGPGQTGLDSSFTAGILEGYTIKDGEIAEPIFGATASGRALDALPGIRGLGKELDFENSHCGKGQVVRVSMGGPHVLFERGIRVV</sequence>
<dbReference type="GO" id="GO:0005829">
    <property type="term" value="C:cytosol"/>
    <property type="evidence" value="ECO:0007669"/>
    <property type="project" value="TreeGrafter"/>
</dbReference>
<dbReference type="InterPro" id="IPR045570">
    <property type="entry name" value="Metalloprtase-TldD/E_cen_dom"/>
</dbReference>
<name>A0A4Y5SNY8_9EURY</name>
<dbReference type="Pfam" id="PF19289">
    <property type="entry name" value="PmbA_TldD_3rd"/>
    <property type="match status" value="1"/>
</dbReference>
<evidence type="ECO:0000259" key="5">
    <source>
        <dbReference type="Pfam" id="PF01523"/>
    </source>
</evidence>
<evidence type="ECO:0000313" key="9">
    <source>
        <dbReference type="Proteomes" id="UP000306007"/>
    </source>
</evidence>
<keyword evidence="9" id="KW-1185">Reference proteome</keyword>
<feature type="domain" description="Metalloprotease TldD/E N-terminal" evidence="5">
    <location>
        <begin position="28"/>
        <end position="86"/>
    </location>
</feature>
<dbReference type="Pfam" id="PF19290">
    <property type="entry name" value="PmbA_TldD_2nd"/>
    <property type="match status" value="1"/>
</dbReference>
<dbReference type="AlphaFoldDB" id="A0A4Y5SNY8"/>
<feature type="domain" description="Metalloprotease TldD/E C-terminal" evidence="6">
    <location>
        <begin position="228"/>
        <end position="446"/>
    </location>
</feature>
<dbReference type="InterPro" id="IPR045569">
    <property type="entry name" value="Metalloprtase-TldD/E_C"/>
</dbReference>
<dbReference type="Pfam" id="PF01523">
    <property type="entry name" value="PmbA_TldD_1st"/>
    <property type="match status" value="1"/>
</dbReference>
<dbReference type="GO" id="GO:0006508">
    <property type="term" value="P:proteolysis"/>
    <property type="evidence" value="ECO:0007669"/>
    <property type="project" value="UniProtKB-KW"/>
</dbReference>
<evidence type="ECO:0000256" key="3">
    <source>
        <dbReference type="ARBA" id="ARBA00022801"/>
    </source>
</evidence>
<reference evidence="8 9" key="1">
    <citation type="submission" date="2019-06" db="EMBL/GenBank/DDBJ databases">
        <title>Thermococcus indicus sp. nov., a Fe(III)-reducing hyperthermophilic archaeon isolated from the Onnuri vent field of the Central Indian Ocean ridge.</title>
        <authorList>
            <person name="Lim J.K."/>
            <person name="Kim Y.J."/>
            <person name="Kwon K.K."/>
        </authorList>
    </citation>
    <scope>NUCLEOTIDE SEQUENCE [LARGE SCALE GENOMIC DNA]</scope>
    <source>
        <strain evidence="8 9">IOH1</strain>
    </source>
</reference>
<organism evidence="8 9">
    <name type="scientific">Thermococcus indicus</name>
    <dbReference type="NCBI Taxonomy" id="2586643"/>
    <lineage>
        <taxon>Archaea</taxon>
        <taxon>Methanobacteriati</taxon>
        <taxon>Methanobacteriota</taxon>
        <taxon>Thermococci</taxon>
        <taxon>Thermococcales</taxon>
        <taxon>Thermococcaceae</taxon>
        <taxon>Thermococcus</taxon>
    </lineage>
</organism>
<dbReference type="InterPro" id="IPR051463">
    <property type="entry name" value="Peptidase_U62_metallo"/>
</dbReference>
<evidence type="ECO:0000259" key="7">
    <source>
        <dbReference type="Pfam" id="PF19290"/>
    </source>
</evidence>
<gene>
    <name evidence="8" type="ORF">FH039_09685</name>
</gene>